<dbReference type="EMBL" id="JYDP01000319">
    <property type="protein sequence ID" value="KRZ01207.1"/>
    <property type="molecule type" value="Genomic_DNA"/>
</dbReference>
<dbReference type="AlphaFoldDB" id="A0A0V1GSB8"/>
<proteinExistence type="predicted"/>
<keyword evidence="2" id="KW-1185">Reference proteome</keyword>
<name>A0A0V1GSB8_9BILA</name>
<gene>
    <name evidence="1" type="ORF">T11_16421</name>
</gene>
<protein>
    <submittedName>
        <fullName evidence="1">Uncharacterized protein</fullName>
    </submittedName>
</protein>
<reference evidence="1 2" key="1">
    <citation type="submission" date="2015-01" db="EMBL/GenBank/DDBJ databases">
        <title>Evolution of Trichinella species and genotypes.</title>
        <authorList>
            <person name="Korhonen P.K."/>
            <person name="Edoardo P."/>
            <person name="Giuseppe L.R."/>
            <person name="Gasser R.B."/>
        </authorList>
    </citation>
    <scope>NUCLEOTIDE SEQUENCE [LARGE SCALE GENOMIC DNA]</scope>
    <source>
        <strain evidence="1">ISS1029</strain>
    </source>
</reference>
<sequence>MNNIYILKSIQMLGFEKLFIILRTLIIRKTMQSTASHHTFTQQNSVNKYLVPQINISSYNFSKRNLRYYAISDGKLGCSTNNKRQII</sequence>
<accession>A0A0V1GSB8</accession>
<dbReference type="OrthoDB" id="5931969at2759"/>
<comment type="caution">
    <text evidence="1">The sequence shown here is derived from an EMBL/GenBank/DDBJ whole genome shotgun (WGS) entry which is preliminary data.</text>
</comment>
<evidence type="ECO:0000313" key="1">
    <source>
        <dbReference type="EMBL" id="KRZ01207.1"/>
    </source>
</evidence>
<evidence type="ECO:0000313" key="2">
    <source>
        <dbReference type="Proteomes" id="UP000055024"/>
    </source>
</evidence>
<dbReference type="Proteomes" id="UP000055024">
    <property type="component" value="Unassembled WGS sequence"/>
</dbReference>
<organism evidence="1 2">
    <name type="scientific">Trichinella zimbabwensis</name>
    <dbReference type="NCBI Taxonomy" id="268475"/>
    <lineage>
        <taxon>Eukaryota</taxon>
        <taxon>Metazoa</taxon>
        <taxon>Ecdysozoa</taxon>
        <taxon>Nematoda</taxon>
        <taxon>Enoplea</taxon>
        <taxon>Dorylaimia</taxon>
        <taxon>Trichinellida</taxon>
        <taxon>Trichinellidae</taxon>
        <taxon>Trichinella</taxon>
    </lineage>
</organism>